<dbReference type="FunFam" id="3.30.70.270:FF:000003">
    <property type="entry name" value="Transposon Ty3-G Gag-Pol polyprotein"/>
    <property type="match status" value="1"/>
</dbReference>
<dbReference type="InterPro" id="IPR043128">
    <property type="entry name" value="Rev_trsase/Diguanyl_cyclase"/>
</dbReference>
<dbReference type="Pfam" id="PF22938">
    <property type="entry name" value="Integrase_p58_C"/>
    <property type="match status" value="1"/>
</dbReference>
<sequence>MGEGPAPPTNIVNYVLKMRDKLEELSSLAHENKEQAQSSQKTWYDRTARSRSFNPGQKVLLLLPSSDSSLLAKWQGPYEVLRKMGPVTYEVVMLDRRRPKQVFHVNLLKEWISRPGSGTDMMWARAVAEEEELSEQYFPTAGGGATCPPMDHLTSCHQEELQQLIPEAAATFQRLMDQVLRGAESYAAAYIDDVVVYSTSWADHLKHLADVFQRIKAAGLVVNASKCQLARPEVCYLGYILGGGTIKPQVSKVTRLAGASPLRPHGGRYELLTCHPLPNFSCSVLSLSL</sequence>
<dbReference type="CDD" id="cd01647">
    <property type="entry name" value="RT_LTR"/>
    <property type="match status" value="1"/>
</dbReference>
<gene>
    <name evidence="5" type="ORF">ACEWY4_021507</name>
</gene>
<dbReference type="InterPro" id="IPR043502">
    <property type="entry name" value="DNA/RNA_pol_sf"/>
</dbReference>
<accession>A0ABD1J986</accession>
<dbReference type="InterPro" id="IPR000477">
    <property type="entry name" value="RT_dom"/>
</dbReference>
<keyword evidence="6" id="KW-1185">Reference proteome</keyword>
<evidence type="ECO:0000313" key="5">
    <source>
        <dbReference type="EMBL" id="KAL2083734.1"/>
    </source>
</evidence>
<feature type="domain" description="Reverse transcriptase" evidence="3">
    <location>
        <begin position="167"/>
        <end position="241"/>
    </location>
</feature>
<dbReference type="Gene3D" id="3.30.70.270">
    <property type="match status" value="1"/>
</dbReference>
<comment type="similarity">
    <text evidence="1">Belongs to the beta type-B retroviral polymerase family. HERV class-II K(HML-2) pol subfamily.</text>
</comment>
<dbReference type="EMBL" id="JBHFQA010000018">
    <property type="protein sequence ID" value="KAL2083734.1"/>
    <property type="molecule type" value="Genomic_DNA"/>
</dbReference>
<dbReference type="EC" id="3.1.26.4" evidence="2"/>
<name>A0ABD1J986_9TELE</name>
<evidence type="ECO:0000256" key="1">
    <source>
        <dbReference type="ARBA" id="ARBA00010879"/>
    </source>
</evidence>
<protein>
    <recommendedName>
        <fullName evidence="2">ribonuclease H</fullName>
        <ecNumber evidence="2">3.1.26.4</ecNumber>
    </recommendedName>
</protein>
<proteinExistence type="inferred from homology"/>
<dbReference type="InterPro" id="IPR054465">
    <property type="entry name" value="Integrase_p58-like_C"/>
</dbReference>
<evidence type="ECO:0000256" key="2">
    <source>
        <dbReference type="ARBA" id="ARBA00012180"/>
    </source>
</evidence>
<feature type="domain" description="Integrase p58-like C-terminal" evidence="4">
    <location>
        <begin position="76"/>
        <end position="109"/>
    </location>
</feature>
<evidence type="ECO:0000313" key="6">
    <source>
        <dbReference type="Proteomes" id="UP001591681"/>
    </source>
</evidence>
<dbReference type="InterPro" id="IPR050951">
    <property type="entry name" value="Retrovirus_Pol_polyprotein"/>
</dbReference>
<dbReference type="Proteomes" id="UP001591681">
    <property type="component" value="Unassembled WGS sequence"/>
</dbReference>
<dbReference type="GO" id="GO:0004523">
    <property type="term" value="F:RNA-DNA hybrid ribonuclease activity"/>
    <property type="evidence" value="ECO:0007669"/>
    <property type="project" value="UniProtKB-EC"/>
</dbReference>
<reference evidence="5 6" key="1">
    <citation type="submission" date="2024-09" db="EMBL/GenBank/DDBJ databases">
        <title>A chromosome-level genome assembly of Gray's grenadier anchovy, Coilia grayii.</title>
        <authorList>
            <person name="Fu Z."/>
        </authorList>
    </citation>
    <scope>NUCLEOTIDE SEQUENCE [LARGE SCALE GENOMIC DNA]</scope>
    <source>
        <strain evidence="5">G4</strain>
        <tissue evidence="5">Muscle</tissue>
    </source>
</reference>
<dbReference type="PANTHER" id="PTHR37984:SF5">
    <property type="entry name" value="PROTEIN NYNRIN-LIKE"/>
    <property type="match status" value="1"/>
</dbReference>
<organism evidence="5 6">
    <name type="scientific">Coilia grayii</name>
    <name type="common">Gray's grenadier anchovy</name>
    <dbReference type="NCBI Taxonomy" id="363190"/>
    <lineage>
        <taxon>Eukaryota</taxon>
        <taxon>Metazoa</taxon>
        <taxon>Chordata</taxon>
        <taxon>Craniata</taxon>
        <taxon>Vertebrata</taxon>
        <taxon>Euteleostomi</taxon>
        <taxon>Actinopterygii</taxon>
        <taxon>Neopterygii</taxon>
        <taxon>Teleostei</taxon>
        <taxon>Clupei</taxon>
        <taxon>Clupeiformes</taxon>
        <taxon>Clupeoidei</taxon>
        <taxon>Engraulidae</taxon>
        <taxon>Coilinae</taxon>
        <taxon>Coilia</taxon>
    </lineage>
</organism>
<comment type="caution">
    <text evidence="5">The sequence shown here is derived from an EMBL/GenBank/DDBJ whole genome shotgun (WGS) entry which is preliminary data.</text>
</comment>
<evidence type="ECO:0000259" key="4">
    <source>
        <dbReference type="Pfam" id="PF22938"/>
    </source>
</evidence>
<dbReference type="Pfam" id="PF00078">
    <property type="entry name" value="RVT_1"/>
    <property type="match status" value="1"/>
</dbReference>
<dbReference type="PANTHER" id="PTHR37984">
    <property type="entry name" value="PROTEIN CBG26694"/>
    <property type="match status" value="1"/>
</dbReference>
<dbReference type="AlphaFoldDB" id="A0ABD1J986"/>
<evidence type="ECO:0000259" key="3">
    <source>
        <dbReference type="Pfam" id="PF00078"/>
    </source>
</evidence>
<dbReference type="SUPFAM" id="SSF56672">
    <property type="entry name" value="DNA/RNA polymerases"/>
    <property type="match status" value="1"/>
</dbReference>